<name>S7U6T7_DESML</name>
<feature type="transmembrane region" description="Helical" evidence="1">
    <location>
        <begin position="92"/>
        <end position="108"/>
    </location>
</feature>
<evidence type="ECO:0000313" key="2">
    <source>
        <dbReference type="EMBL" id="EPR44810.1"/>
    </source>
</evidence>
<feature type="transmembrane region" description="Helical" evidence="1">
    <location>
        <begin position="334"/>
        <end position="354"/>
    </location>
</feature>
<keyword evidence="3" id="KW-1185">Reference proteome</keyword>
<keyword evidence="1" id="KW-0812">Transmembrane</keyword>
<evidence type="ECO:0000256" key="1">
    <source>
        <dbReference type="SAM" id="Phobius"/>
    </source>
</evidence>
<feature type="transmembrane region" description="Helical" evidence="1">
    <location>
        <begin position="167"/>
        <end position="188"/>
    </location>
</feature>
<protein>
    <submittedName>
        <fullName evidence="2">Uncharacterized protein</fullName>
    </submittedName>
</protein>
<evidence type="ECO:0000313" key="3">
    <source>
        <dbReference type="Proteomes" id="UP000014977"/>
    </source>
</evidence>
<dbReference type="RefSeq" id="WP_020875390.1">
    <property type="nucleotide sequence ID" value="NZ_ATHJ01000020.1"/>
</dbReference>
<feature type="transmembrane region" description="Helical" evidence="1">
    <location>
        <begin position="294"/>
        <end position="314"/>
    </location>
</feature>
<accession>S7U6T7</accession>
<dbReference type="Proteomes" id="UP000014977">
    <property type="component" value="Unassembled WGS sequence"/>
</dbReference>
<feature type="transmembrane region" description="Helical" evidence="1">
    <location>
        <begin position="200"/>
        <end position="227"/>
    </location>
</feature>
<gene>
    <name evidence="2" type="ORF">dsmv_3783</name>
</gene>
<reference evidence="2 3" key="1">
    <citation type="journal article" date="2013" name="Genome Announc.">
        <title>Draft genome sequences for three mercury-methylating, sulfate-reducing bacteria.</title>
        <authorList>
            <person name="Brown S.D."/>
            <person name="Hurt R.A.Jr."/>
            <person name="Gilmour C.C."/>
            <person name="Elias D.A."/>
        </authorList>
    </citation>
    <scope>NUCLEOTIDE SEQUENCE [LARGE SCALE GENOMIC DNA]</scope>
    <source>
        <strain evidence="2 3">DSM 2059</strain>
    </source>
</reference>
<proteinExistence type="predicted"/>
<organism evidence="2 3">
    <name type="scientific">Desulfococcus multivorans DSM 2059</name>
    <dbReference type="NCBI Taxonomy" id="1121405"/>
    <lineage>
        <taxon>Bacteria</taxon>
        <taxon>Pseudomonadati</taxon>
        <taxon>Thermodesulfobacteriota</taxon>
        <taxon>Desulfobacteria</taxon>
        <taxon>Desulfobacterales</taxon>
        <taxon>Desulfococcaceae</taxon>
        <taxon>Desulfococcus</taxon>
    </lineage>
</organism>
<feature type="transmembrane region" description="Helical" evidence="1">
    <location>
        <begin position="120"/>
        <end position="147"/>
    </location>
</feature>
<comment type="caution">
    <text evidence="2">The sequence shown here is derived from an EMBL/GenBank/DDBJ whole genome shotgun (WGS) entry which is preliminary data.</text>
</comment>
<feature type="transmembrane region" description="Helical" evidence="1">
    <location>
        <begin position="233"/>
        <end position="255"/>
    </location>
</feature>
<dbReference type="AlphaFoldDB" id="S7U6T7"/>
<feature type="transmembrane region" description="Helical" evidence="1">
    <location>
        <begin position="374"/>
        <end position="400"/>
    </location>
</feature>
<feature type="transmembrane region" description="Helical" evidence="1">
    <location>
        <begin position="29"/>
        <end position="48"/>
    </location>
</feature>
<dbReference type="EMBL" id="ATHJ01000020">
    <property type="protein sequence ID" value="EPR44810.1"/>
    <property type="molecule type" value="Genomic_DNA"/>
</dbReference>
<keyword evidence="1" id="KW-0472">Membrane</keyword>
<keyword evidence="1" id="KW-1133">Transmembrane helix</keyword>
<feature type="transmembrane region" description="Helical" evidence="1">
    <location>
        <begin position="60"/>
        <end position="80"/>
    </location>
</feature>
<sequence>MCLLAVLFMLSICALPLQRFVLIEYGASFNSAYILILCFDVLAAVLLFRQLKRRPLSSFASNTIIFLFLFNLSCLITLLITGESIGEYTKSMAQFNTFVFPLLMLQYLNISLQSLNRVMFFLTLFILITVTYEIFCYIFNLTVPIVLGEHIIGMSLSKFSTSYRLCGTFYEPSILARICSILFAYYLYSERKTTTTYTLIFLLLLILLGTTSLSGLLCLLLAFLLWAYDKKLISFNSSFLIFFVALSVVFSYSYVPDYFLQYFKRIFKLVDIANDLISLNFAENYRQRSEHFRIFSNFLFLLMQPQDMVFGISFSGVDNFAINSLLGSNKVCSILSWIIISSGVVGLSVFLWFISRIYRSCKGLYRRILTIHLLMLMSSGSLLKPIFWIIIYYCLVASWAEDIQKDGTSRKLSCLRTYKNQGVRIKNAESNLV</sequence>